<evidence type="ECO:0000259" key="2">
    <source>
        <dbReference type="Pfam" id="PF08007"/>
    </source>
</evidence>
<dbReference type="SUPFAM" id="SSF51197">
    <property type="entry name" value="Clavaminate synthase-like"/>
    <property type="match status" value="1"/>
</dbReference>
<evidence type="ECO:0000313" key="4">
    <source>
        <dbReference type="Proteomes" id="UP000186817"/>
    </source>
</evidence>
<feature type="compositionally biased region" description="Low complexity" evidence="1">
    <location>
        <begin position="1324"/>
        <end position="1338"/>
    </location>
</feature>
<dbReference type="EMBL" id="LSRX01000242">
    <property type="protein sequence ID" value="OLQ03209.1"/>
    <property type="molecule type" value="Genomic_DNA"/>
</dbReference>
<gene>
    <name evidence="3" type="ORF">AK812_SmicGene13852</name>
</gene>
<dbReference type="OrthoDB" id="10007875at2759"/>
<organism evidence="3 4">
    <name type="scientific">Symbiodinium microadriaticum</name>
    <name type="common">Dinoflagellate</name>
    <name type="synonym">Zooxanthella microadriatica</name>
    <dbReference type="NCBI Taxonomy" id="2951"/>
    <lineage>
        <taxon>Eukaryota</taxon>
        <taxon>Sar</taxon>
        <taxon>Alveolata</taxon>
        <taxon>Dinophyceae</taxon>
        <taxon>Suessiales</taxon>
        <taxon>Symbiodiniaceae</taxon>
        <taxon>Symbiodinium</taxon>
    </lineage>
</organism>
<protein>
    <recommendedName>
        <fullName evidence="2">JmjC domain-containing protein</fullName>
    </recommendedName>
</protein>
<dbReference type="Proteomes" id="UP000186817">
    <property type="component" value="Unassembled WGS sequence"/>
</dbReference>
<dbReference type="Gene3D" id="2.60.120.650">
    <property type="entry name" value="Cupin"/>
    <property type="match status" value="1"/>
</dbReference>
<comment type="caution">
    <text evidence="3">The sequence shown here is derived from an EMBL/GenBank/DDBJ whole genome shotgun (WGS) entry which is preliminary data.</text>
</comment>
<feature type="compositionally biased region" description="Acidic residues" evidence="1">
    <location>
        <begin position="1463"/>
        <end position="1476"/>
    </location>
</feature>
<evidence type="ECO:0000313" key="3">
    <source>
        <dbReference type="EMBL" id="OLQ03209.1"/>
    </source>
</evidence>
<feature type="region of interest" description="Disordered" evidence="1">
    <location>
        <begin position="1323"/>
        <end position="1352"/>
    </location>
</feature>
<feature type="compositionally biased region" description="Basic and acidic residues" evidence="1">
    <location>
        <begin position="1425"/>
        <end position="1444"/>
    </location>
</feature>
<reference evidence="3 4" key="1">
    <citation type="submission" date="2016-02" db="EMBL/GenBank/DDBJ databases">
        <title>Genome analysis of coral dinoflagellate symbionts highlights evolutionary adaptations to a symbiotic lifestyle.</title>
        <authorList>
            <person name="Aranda M."/>
            <person name="Li Y."/>
            <person name="Liew Y.J."/>
            <person name="Baumgarten S."/>
            <person name="Simakov O."/>
            <person name="Wilson M."/>
            <person name="Piel J."/>
            <person name="Ashoor H."/>
            <person name="Bougouffa S."/>
            <person name="Bajic V.B."/>
            <person name="Ryu T."/>
            <person name="Ravasi T."/>
            <person name="Bayer T."/>
            <person name="Micklem G."/>
            <person name="Kim H."/>
            <person name="Bhak J."/>
            <person name="Lajeunesse T.C."/>
            <person name="Voolstra C.R."/>
        </authorList>
    </citation>
    <scope>NUCLEOTIDE SEQUENCE [LARGE SCALE GENOMIC DNA]</scope>
    <source>
        <strain evidence="3 4">CCMP2467</strain>
    </source>
</reference>
<dbReference type="InterPro" id="IPR003347">
    <property type="entry name" value="JmjC_dom"/>
</dbReference>
<feature type="domain" description="JmjC" evidence="2">
    <location>
        <begin position="192"/>
        <end position="276"/>
    </location>
</feature>
<accession>A0A1Q9E709</accession>
<name>A0A1Q9E709_SYMMI</name>
<feature type="compositionally biased region" description="Basic and acidic residues" evidence="1">
    <location>
        <begin position="1339"/>
        <end position="1352"/>
    </location>
</feature>
<dbReference type="Pfam" id="PF08007">
    <property type="entry name" value="JmjC_2"/>
    <property type="match status" value="1"/>
</dbReference>
<feature type="compositionally biased region" description="Basic and acidic residues" evidence="1">
    <location>
        <begin position="1379"/>
        <end position="1396"/>
    </location>
</feature>
<evidence type="ECO:0000256" key="1">
    <source>
        <dbReference type="SAM" id="MobiDB-lite"/>
    </source>
</evidence>
<feature type="region of interest" description="Disordered" evidence="1">
    <location>
        <begin position="1379"/>
        <end position="1500"/>
    </location>
</feature>
<sequence length="1500" mass="168223">MGMGTLDEGYCGHGGLHLGVSGDDALRYFRAGSLPIEPEKLDAEGVDAEMFAAFTRKAHPVVIRGGFAGTNFDVQQKPDEWTCEAIARRFPTGRMKMEYAATPGHVDNPISLGDVAEWSQATAPSGAKSDPEAPQYAPFYWGVKGADDGERLWDGKKDLLQQMRKLMRPLPRFMRQTQANTNEVLGSPEFWFAKLGAGAKAHMDSHCESTLTLQLAGRKQWRLSWPPVIANGSYAKDGLLADGRPYDAKGGWKPTHSITLEAGEALLIPPAFVHERTINVTNLPIREFASPNAAIRHFLDILHDVPKEDIDADMLKGIFKDKAWGDLPYALKIKGHPNFDYKSQFFILTQSNGKLTIVKHFFLTKAKLAQTELKSIAVGTCYEIVWGSGNKVLERKAFQWMLEQMGGLQFRQFSLTGERKRSASSAALGSCTDADQDAGWDYIIEHGERDRGQLKQLRWILEHINQDGSPIRVSGCLGKTPLARVTAMMFSRYHGGGQFRSAEDFDFFRGIFFSKATPALYDDGDISGEAIKQKKAFSDVGNIEGILKEPWNAAKFVQGQLRIVIDNTYAADGVIAPEVSMLSHDDDFIEMIRPAIGYISDADSRAILKRSVFMVFTNDSIYYRPPSERPMDVRRHKWALRDILVDECEKLEKITFPFDLLCAYTTRAHTDVLPDILHRLPCCGLLGCGAFLHRAKFSLFGNNRRDISNELDFKHLMKNKNTSIMWEQWVTLKRAPGPGAIRRIERKQIGTKLLKDRNVVLHTDSAKSYKLVIPRVIHDRVVHCRKRVKKNGEYTWMQPKYVSIVKHTLPKSKKILSVKSGTQVIDRCWRFLKDRIHINQHSKAGSRLLRAKLRAAQCEYWYRNTDLWIKWGERENYNYRVDLIGDFLWWNVTRPEGTVGLHVGSRWSQDLFFTRTADDYEAKKRKRLGSRSHARLDISRSRANALAVTLPSVRMLAAFLGRKNVGPEACAPSLTFQFADPVAAGFFRHFHPRLRRLGDFNECWERVAALATFSSSAASSKRLKQLTGTTVGKLGKLDSGAGRESDMAIYYRFDSGVLKSRKFSAWSQANQWGKDNSVGEVSAQLRRRAQEKPDEWVSEETSAPDAPAVPSEVSGHGVVVVAPVSAGGAWVSASMKRPELVSLGMPAAQICCSRKGWGSEATDPDLLAEPKSEVYEISILAHINPVRLTDLAHPGSAFFTWTVLGGDLQTGCWLEVSEKLPPGIILALLTWLVSALAASISAGRWLDCWFFYTAGWSLSAALAVMKSMKVMKAVKVSKAKAMKAVPMKAKKAPGSMKAMKAAMKSTTTMQSMKAMKATTKKPAMKAMQAMKKPSAAMMSKKDDDRKKDDDYEKEIRESDFARYYERVLKDQRFAALVAGEKDDDKSSDDDKKKDDGFEWTVEDLLPRGHGSDDLSDALSESDPLAEVKRKWFRDDTKKDDDRNDCMPGSSGDVYDDKKKDDDTGKDDDEKKDDDVEAYTPPGHVPGHMYNCRTHRFEPLR</sequence>
<feature type="region of interest" description="Disordered" evidence="1">
    <location>
        <begin position="1085"/>
        <end position="1111"/>
    </location>
</feature>
<proteinExistence type="predicted"/>
<keyword evidence="4" id="KW-1185">Reference proteome</keyword>